<reference evidence="3" key="2">
    <citation type="journal article" date="2022" name="Microbiol. Resour. Announc.">
        <title>Whole-Genome Sequence of Entomortierella parvispora E1425, a Mucoromycotan Fungus Associated with Burkholderiaceae-Related Endosymbiotic Bacteria.</title>
        <authorList>
            <person name="Herlambang A."/>
            <person name="Guo Y."/>
            <person name="Takashima Y."/>
            <person name="Narisawa K."/>
            <person name="Ohta H."/>
            <person name="Nishizawa T."/>
        </authorList>
    </citation>
    <scope>NUCLEOTIDE SEQUENCE</scope>
    <source>
        <strain evidence="3">E1425</strain>
    </source>
</reference>
<dbReference type="Pfam" id="PF01498">
    <property type="entry name" value="HTH_Tnp_Tc3_2"/>
    <property type="match status" value="1"/>
</dbReference>
<organism evidence="3 4">
    <name type="scientific">Entomortierella parvispora</name>
    <dbReference type="NCBI Taxonomy" id="205924"/>
    <lineage>
        <taxon>Eukaryota</taxon>
        <taxon>Fungi</taxon>
        <taxon>Fungi incertae sedis</taxon>
        <taxon>Mucoromycota</taxon>
        <taxon>Mortierellomycotina</taxon>
        <taxon>Mortierellomycetes</taxon>
        <taxon>Mortierellales</taxon>
        <taxon>Mortierellaceae</taxon>
        <taxon>Entomortierella</taxon>
    </lineage>
</organism>
<dbReference type="GO" id="GO:0003677">
    <property type="term" value="F:DNA binding"/>
    <property type="evidence" value="ECO:0007669"/>
    <property type="project" value="InterPro"/>
</dbReference>
<evidence type="ECO:0000313" key="4">
    <source>
        <dbReference type="Proteomes" id="UP000827284"/>
    </source>
</evidence>
<dbReference type="AlphaFoldDB" id="A0A9P3H0A0"/>
<evidence type="ECO:0000313" key="3">
    <source>
        <dbReference type="EMBL" id="GJJ67920.1"/>
    </source>
</evidence>
<dbReference type="PANTHER" id="PTHR23022">
    <property type="entry name" value="TRANSPOSABLE ELEMENT-RELATED"/>
    <property type="match status" value="1"/>
</dbReference>
<dbReference type="InterPro" id="IPR002492">
    <property type="entry name" value="Transposase_Tc1-like"/>
</dbReference>
<reference evidence="3" key="1">
    <citation type="submission" date="2021-11" db="EMBL/GenBank/DDBJ databases">
        <authorList>
            <person name="Herlambang A."/>
            <person name="Guo Y."/>
            <person name="Takashima Y."/>
            <person name="Nishizawa T."/>
        </authorList>
    </citation>
    <scope>NUCLEOTIDE SEQUENCE</scope>
    <source>
        <strain evidence="3">E1425</strain>
    </source>
</reference>
<dbReference type="Proteomes" id="UP000827284">
    <property type="component" value="Unassembled WGS sequence"/>
</dbReference>
<dbReference type="SUPFAM" id="SSF46689">
    <property type="entry name" value="Homeodomain-like"/>
    <property type="match status" value="1"/>
</dbReference>
<accession>A0A9P3H0A0</accession>
<dbReference type="PANTHER" id="PTHR23022:SF119">
    <property type="entry name" value="TC1-LIKE TRANSPOSASE DDE DOMAIN-CONTAINING PROTEIN"/>
    <property type="match status" value="1"/>
</dbReference>
<keyword evidence="4" id="KW-1185">Reference proteome</keyword>
<dbReference type="InterPro" id="IPR038717">
    <property type="entry name" value="Tc1-like_DDE_dom"/>
</dbReference>
<evidence type="ECO:0000259" key="2">
    <source>
        <dbReference type="Pfam" id="PF13358"/>
    </source>
</evidence>
<gene>
    <name evidence="3" type="ORF">EMPS_00266</name>
</gene>
<dbReference type="InterPro" id="IPR052338">
    <property type="entry name" value="Transposase_5"/>
</dbReference>
<evidence type="ECO:0000259" key="1">
    <source>
        <dbReference type="Pfam" id="PF01498"/>
    </source>
</evidence>
<feature type="domain" description="Transposase Tc1-like" evidence="1">
    <location>
        <begin position="77"/>
        <end position="133"/>
    </location>
</feature>
<dbReference type="GO" id="GO:0015074">
    <property type="term" value="P:DNA integration"/>
    <property type="evidence" value="ECO:0007669"/>
    <property type="project" value="InterPro"/>
</dbReference>
<dbReference type="Pfam" id="PF13358">
    <property type="entry name" value="DDE_3"/>
    <property type="match status" value="1"/>
</dbReference>
<comment type="caution">
    <text evidence="3">The sequence shown here is derived from an EMBL/GenBank/DDBJ whole genome shotgun (WGS) entry which is preliminary data.</text>
</comment>
<dbReference type="GO" id="GO:0006313">
    <property type="term" value="P:DNA transposition"/>
    <property type="evidence" value="ECO:0007669"/>
    <property type="project" value="InterPro"/>
</dbReference>
<name>A0A9P3H0A0_9FUNG</name>
<dbReference type="Gene3D" id="3.30.420.10">
    <property type="entry name" value="Ribonuclease H-like superfamily/Ribonuclease H"/>
    <property type="match status" value="1"/>
</dbReference>
<sequence length="339" mass="39833">MKPIPPSKFNDIKQQVLQGKPLREVARAFNVSPGSVATIRKTIQENVPPPCIGRPKKISDQTRKLIARELNNGILLTMKDAVREIRILDGRQVHRTTVQRNLKDFGVKAWVKPKKPKLEPHQRQARYAFARRHEKWTIDQWKNVMFSDESSISRIGSFGRQYFYSDREHKRSEPHQVKETKQSGGGKIMVWGCMIYYGLGDLSWIPGKINSDQYLTVLKDYVLRSRDWFGMDRETFIFQQDNASIHTARIIKDYFSEQQLTVLEWPANSPDLNPIENLWAIIKRQLDEFKVRPKNFDELWENVQQIWEKISLEDIQNLYDSLPNRIQQVQKRKGGHSDY</sequence>
<dbReference type="NCBIfam" id="NF033545">
    <property type="entry name" value="transpos_IS630"/>
    <property type="match status" value="1"/>
</dbReference>
<dbReference type="InterPro" id="IPR036397">
    <property type="entry name" value="RNaseH_sf"/>
</dbReference>
<dbReference type="InterPro" id="IPR009057">
    <property type="entry name" value="Homeodomain-like_sf"/>
</dbReference>
<dbReference type="InterPro" id="IPR047655">
    <property type="entry name" value="Transpos_IS630-like"/>
</dbReference>
<dbReference type="EMBL" id="BQFW01000001">
    <property type="protein sequence ID" value="GJJ67920.1"/>
    <property type="molecule type" value="Genomic_DNA"/>
</dbReference>
<feature type="domain" description="Tc1-like transposase DDE" evidence="2">
    <location>
        <begin position="144"/>
        <end position="299"/>
    </location>
</feature>
<dbReference type="OrthoDB" id="2416077at2759"/>
<proteinExistence type="predicted"/>
<protein>
    <submittedName>
        <fullName evidence="3">Transposase</fullName>
    </submittedName>
</protein>